<comment type="caution">
    <text evidence="1">The sequence shown here is derived from an EMBL/GenBank/DDBJ whole genome shotgun (WGS) entry which is preliminary data.</text>
</comment>
<dbReference type="Proteomes" id="UP000324800">
    <property type="component" value="Unassembled WGS sequence"/>
</dbReference>
<reference evidence="1 2" key="1">
    <citation type="submission" date="2019-03" db="EMBL/GenBank/DDBJ databases">
        <title>Single cell metagenomics reveals metabolic interactions within the superorganism composed of flagellate Streblomastix strix and complex community of Bacteroidetes bacteria on its surface.</title>
        <authorList>
            <person name="Treitli S.C."/>
            <person name="Kolisko M."/>
            <person name="Husnik F."/>
            <person name="Keeling P."/>
            <person name="Hampl V."/>
        </authorList>
    </citation>
    <scope>NUCLEOTIDE SEQUENCE [LARGE SCALE GENOMIC DNA]</scope>
    <source>
        <strain evidence="1">ST1C</strain>
    </source>
</reference>
<name>A0A5J4T5J9_9EUKA</name>
<evidence type="ECO:0000313" key="2">
    <source>
        <dbReference type="Proteomes" id="UP000324800"/>
    </source>
</evidence>
<gene>
    <name evidence="1" type="ORF">EZS28_050859</name>
</gene>
<accession>A0A5J4T5J9</accession>
<protein>
    <submittedName>
        <fullName evidence="1">Uncharacterized protein</fullName>
    </submittedName>
</protein>
<proteinExistence type="predicted"/>
<dbReference type="EMBL" id="SNRW01037780">
    <property type="protein sequence ID" value="KAA6353614.1"/>
    <property type="molecule type" value="Genomic_DNA"/>
</dbReference>
<dbReference type="AlphaFoldDB" id="A0A5J4T5J9"/>
<sequence length="189" mass="21404">MRRTLARSIGNDSVYCIGSQSSSLQQLSKKLFSVVAPSKKRSVYHFLLSQSGAIKAATGTRSFLSILIVFSSKEIGQCSKGISFDHSRLNLFRLTANLSLKILQYLLHFRELYPLVERRRRKAFQTIATSQRTDYQCSRPSHFQLIELMYGAYLGARTISSLSQEILPVAIISLITLTTSDICYELLRR</sequence>
<evidence type="ECO:0000313" key="1">
    <source>
        <dbReference type="EMBL" id="KAA6353614.1"/>
    </source>
</evidence>
<organism evidence="1 2">
    <name type="scientific">Streblomastix strix</name>
    <dbReference type="NCBI Taxonomy" id="222440"/>
    <lineage>
        <taxon>Eukaryota</taxon>
        <taxon>Metamonada</taxon>
        <taxon>Preaxostyla</taxon>
        <taxon>Oxymonadida</taxon>
        <taxon>Streblomastigidae</taxon>
        <taxon>Streblomastix</taxon>
    </lineage>
</organism>